<proteinExistence type="inferred from homology"/>
<evidence type="ECO:0000259" key="3">
    <source>
        <dbReference type="Pfam" id="PF01557"/>
    </source>
</evidence>
<comment type="caution">
    <text evidence="4">The sequence shown here is derived from an EMBL/GenBank/DDBJ whole genome shotgun (WGS) entry which is preliminary data.</text>
</comment>
<dbReference type="InterPro" id="IPR051121">
    <property type="entry name" value="FAH"/>
</dbReference>
<gene>
    <name evidence="4" type="ORF">DM868_04925</name>
</gene>
<evidence type="ECO:0000256" key="1">
    <source>
        <dbReference type="ARBA" id="ARBA00010211"/>
    </source>
</evidence>
<dbReference type="GO" id="GO:0016853">
    <property type="term" value="F:isomerase activity"/>
    <property type="evidence" value="ECO:0007669"/>
    <property type="project" value="UniProtKB-ARBA"/>
</dbReference>
<keyword evidence="5" id="KW-1185">Reference proteome</keyword>
<sequence>MKLGQFELPDHTAARAGAITEDGVVDLADAGEQAGVALPSETCELFDVWNWREKVELAVKYATETGEAIHAREDVTATAPITDPQKVIAIGLNYMDHADEGNMDLPGSPLIFSKFPQAIVGPNDAVEWDPELTAEVDYEAELVAVIGDRARNVDVDEALEYVAGYTVGNDVSARDLQMSDEQWVRGKSLDTFAPLGPHIVTPEELDDVESLDIWTEVNGERLQDANTEQLIFSIAELVSFCSEAFTLEPGDVIFTGTPDGVGYFRDPRITLDDGDTMTVAVEGIGELTNECRHTE</sequence>
<dbReference type="PANTHER" id="PTHR42796">
    <property type="entry name" value="FUMARYLACETOACETATE HYDROLASE DOMAIN-CONTAINING PROTEIN 2A-RELATED"/>
    <property type="match status" value="1"/>
</dbReference>
<comment type="similarity">
    <text evidence="1">Belongs to the FAH family.</text>
</comment>
<dbReference type="Gene3D" id="3.90.850.10">
    <property type="entry name" value="Fumarylacetoacetase-like, C-terminal domain"/>
    <property type="match status" value="1"/>
</dbReference>
<dbReference type="Pfam" id="PF01557">
    <property type="entry name" value="FAA_hydrolase"/>
    <property type="match status" value="1"/>
</dbReference>
<accession>A0A4U5JDY6</accession>
<evidence type="ECO:0000313" key="5">
    <source>
        <dbReference type="Proteomes" id="UP000308037"/>
    </source>
</evidence>
<evidence type="ECO:0000256" key="2">
    <source>
        <dbReference type="ARBA" id="ARBA00022723"/>
    </source>
</evidence>
<keyword evidence="2" id="KW-0479">Metal-binding</keyword>
<dbReference type="InterPro" id="IPR036663">
    <property type="entry name" value="Fumarylacetoacetase_C_sf"/>
</dbReference>
<dbReference type="SUPFAM" id="SSF56529">
    <property type="entry name" value="FAH"/>
    <property type="match status" value="1"/>
</dbReference>
<dbReference type="GO" id="GO:0016787">
    <property type="term" value="F:hydrolase activity"/>
    <property type="evidence" value="ECO:0007669"/>
    <property type="project" value="UniProtKB-KW"/>
</dbReference>
<organism evidence="4 5">
    <name type="scientific">Natronomonas salsuginis</name>
    <dbReference type="NCBI Taxonomy" id="2217661"/>
    <lineage>
        <taxon>Archaea</taxon>
        <taxon>Methanobacteriati</taxon>
        <taxon>Methanobacteriota</taxon>
        <taxon>Stenosarchaea group</taxon>
        <taxon>Halobacteria</taxon>
        <taxon>Halobacteriales</taxon>
        <taxon>Natronomonadaceae</taxon>
        <taxon>Natronomonas</taxon>
    </lineage>
</organism>
<dbReference type="GO" id="GO:0019752">
    <property type="term" value="P:carboxylic acid metabolic process"/>
    <property type="evidence" value="ECO:0007669"/>
    <property type="project" value="UniProtKB-ARBA"/>
</dbReference>
<dbReference type="RefSeq" id="WP_137275750.1">
    <property type="nucleotide sequence ID" value="NZ_QKNX01000002.1"/>
</dbReference>
<name>A0A4U5JDY6_9EURY</name>
<reference evidence="4 5" key="1">
    <citation type="submission" date="2019-04" db="EMBL/GenBank/DDBJ databases">
        <title>Natronomonas sp. F20-122 a newhaloarchaeon isolated from a saline saltern of Isla Bacuta, Huelva, Spain.</title>
        <authorList>
            <person name="Duran-Viseras A."/>
            <person name="Sanchez-Porro C."/>
            <person name="Ventosa A."/>
        </authorList>
    </citation>
    <scope>NUCLEOTIDE SEQUENCE [LARGE SCALE GENOMIC DNA]</scope>
    <source>
        <strain evidence="4 5">F20-122</strain>
    </source>
</reference>
<dbReference type="GO" id="GO:0046872">
    <property type="term" value="F:metal ion binding"/>
    <property type="evidence" value="ECO:0007669"/>
    <property type="project" value="UniProtKB-KW"/>
</dbReference>
<dbReference type="FunFam" id="3.90.850.10:FF:000002">
    <property type="entry name" value="2-hydroxyhepta-2,4-diene-1,7-dioate isomerase"/>
    <property type="match status" value="1"/>
</dbReference>
<dbReference type="InterPro" id="IPR011234">
    <property type="entry name" value="Fumarylacetoacetase-like_C"/>
</dbReference>
<dbReference type="Proteomes" id="UP000308037">
    <property type="component" value="Unassembled WGS sequence"/>
</dbReference>
<dbReference type="OrthoDB" id="6242at2157"/>
<dbReference type="EMBL" id="QKNX01000002">
    <property type="protein sequence ID" value="TKR25847.1"/>
    <property type="molecule type" value="Genomic_DNA"/>
</dbReference>
<keyword evidence="4" id="KW-0378">Hydrolase</keyword>
<feature type="domain" description="Fumarylacetoacetase-like C-terminal" evidence="3">
    <location>
        <begin position="86"/>
        <end position="290"/>
    </location>
</feature>
<evidence type="ECO:0000313" key="4">
    <source>
        <dbReference type="EMBL" id="TKR25847.1"/>
    </source>
</evidence>
<dbReference type="PANTHER" id="PTHR42796:SF4">
    <property type="entry name" value="FUMARYLACETOACETATE HYDROLASE DOMAIN-CONTAINING PROTEIN 2A"/>
    <property type="match status" value="1"/>
</dbReference>
<dbReference type="AlphaFoldDB" id="A0A4U5JDY6"/>
<protein>
    <submittedName>
        <fullName evidence="4">Fumarylacetoacetate hydrolase family protein</fullName>
    </submittedName>
</protein>